<dbReference type="OrthoDB" id="7312725at2759"/>
<name>A0A226D2E5_FOLCA</name>
<evidence type="ECO:0000256" key="3">
    <source>
        <dbReference type="ARBA" id="ARBA00022833"/>
    </source>
</evidence>
<dbReference type="SMART" id="SM00692">
    <property type="entry name" value="DM3"/>
    <property type="match status" value="1"/>
</dbReference>
<feature type="domain" description="THAP-type" evidence="7">
    <location>
        <begin position="1"/>
        <end position="86"/>
    </location>
</feature>
<evidence type="ECO:0000313" key="8">
    <source>
        <dbReference type="EMBL" id="OXA39762.1"/>
    </source>
</evidence>
<dbReference type="PROSITE" id="PS50950">
    <property type="entry name" value="ZF_THAP"/>
    <property type="match status" value="1"/>
</dbReference>
<feature type="compositionally biased region" description="Low complexity" evidence="6">
    <location>
        <begin position="246"/>
        <end position="263"/>
    </location>
</feature>
<reference evidence="8 9" key="1">
    <citation type="submission" date="2015-12" db="EMBL/GenBank/DDBJ databases">
        <title>The genome of Folsomia candida.</title>
        <authorList>
            <person name="Faddeeva A."/>
            <person name="Derks M.F."/>
            <person name="Anvar Y."/>
            <person name="Smit S."/>
            <person name="Van Straalen N."/>
            <person name="Roelofs D."/>
        </authorList>
    </citation>
    <scope>NUCLEOTIDE SEQUENCE [LARGE SCALE GENOMIC DNA]</scope>
    <source>
        <strain evidence="8 9">VU population</strain>
        <tissue evidence="8">Whole body</tissue>
    </source>
</reference>
<protein>
    <submittedName>
        <fullName evidence="8">THAP domain-containing protein 11</fullName>
    </submittedName>
</protein>
<dbReference type="AlphaFoldDB" id="A0A226D2E5"/>
<dbReference type="InterPro" id="IPR006612">
    <property type="entry name" value="THAP_Znf"/>
</dbReference>
<evidence type="ECO:0000256" key="4">
    <source>
        <dbReference type="ARBA" id="ARBA00023125"/>
    </source>
</evidence>
<dbReference type="InterPro" id="IPR026516">
    <property type="entry name" value="THAP1/10"/>
</dbReference>
<sequence length="397" mass="44813">MKFYCAIPACTQQDQRDCGDLSFHRFPNKNDPLREKWVKVVRTLRQDSSWEPRENNRICSRHFPGTVKHYRGSHGKMVGSPVPSLFPRRSDEVTQEDIPGGCFLCSISTLSAVSVSHSDQVKDQIHLYKDLLNREAFKKGLIPNSSSSLVYPSEGEENSCLSCLTTVSAVWAMDREIIVLKGRIKKMIEKSLNQHAEKFVNRANAEKENVRKRKQIDENISSKREKLEVCDQAVFDWMIAASTPRSATVSSTSTSAPAESAEVNSVTESHPHPESISSKPPASSIISTPFSYSDDDNHPAEMDLTDETIPPSRLKIEGDDDDCFVFEESEEMQTTAATPNFTTPVITSAKSMSKDQEYYILYEGDRPYGCCRCVRRFKTKDWVIHHMNTCKGVKLKL</sequence>
<proteinExistence type="predicted"/>
<dbReference type="Pfam" id="PF05485">
    <property type="entry name" value="THAP"/>
    <property type="match status" value="1"/>
</dbReference>
<accession>A0A226D2E5</accession>
<dbReference type="PANTHER" id="PTHR46600:SF11">
    <property type="entry name" value="THAP DOMAIN-CONTAINING PROTEIN 10"/>
    <property type="match status" value="1"/>
</dbReference>
<organism evidence="8 9">
    <name type="scientific">Folsomia candida</name>
    <name type="common">Springtail</name>
    <dbReference type="NCBI Taxonomy" id="158441"/>
    <lineage>
        <taxon>Eukaryota</taxon>
        <taxon>Metazoa</taxon>
        <taxon>Ecdysozoa</taxon>
        <taxon>Arthropoda</taxon>
        <taxon>Hexapoda</taxon>
        <taxon>Collembola</taxon>
        <taxon>Entomobryomorpha</taxon>
        <taxon>Isotomoidea</taxon>
        <taxon>Isotomidae</taxon>
        <taxon>Proisotominae</taxon>
        <taxon>Folsomia</taxon>
    </lineage>
</organism>
<dbReference type="GO" id="GO:0043565">
    <property type="term" value="F:sequence-specific DNA binding"/>
    <property type="evidence" value="ECO:0007669"/>
    <property type="project" value="InterPro"/>
</dbReference>
<evidence type="ECO:0000256" key="2">
    <source>
        <dbReference type="ARBA" id="ARBA00022771"/>
    </source>
</evidence>
<feature type="region of interest" description="Disordered" evidence="6">
    <location>
        <begin position="246"/>
        <end position="299"/>
    </location>
</feature>
<evidence type="ECO:0000256" key="1">
    <source>
        <dbReference type="ARBA" id="ARBA00022723"/>
    </source>
</evidence>
<dbReference type="Proteomes" id="UP000198287">
    <property type="component" value="Unassembled WGS sequence"/>
</dbReference>
<dbReference type="Gene3D" id="6.20.210.20">
    <property type="entry name" value="THAP domain"/>
    <property type="match status" value="1"/>
</dbReference>
<keyword evidence="3" id="KW-0862">Zinc</keyword>
<evidence type="ECO:0000259" key="7">
    <source>
        <dbReference type="PROSITE" id="PS50950"/>
    </source>
</evidence>
<evidence type="ECO:0000313" key="9">
    <source>
        <dbReference type="Proteomes" id="UP000198287"/>
    </source>
</evidence>
<keyword evidence="9" id="KW-1185">Reference proteome</keyword>
<dbReference type="SUPFAM" id="SSF57716">
    <property type="entry name" value="Glucocorticoid receptor-like (DNA-binding domain)"/>
    <property type="match status" value="1"/>
</dbReference>
<feature type="compositionally biased region" description="Low complexity" evidence="6">
    <location>
        <begin position="274"/>
        <end position="287"/>
    </location>
</feature>
<dbReference type="GO" id="GO:0008270">
    <property type="term" value="F:zinc ion binding"/>
    <property type="evidence" value="ECO:0007669"/>
    <property type="project" value="UniProtKB-KW"/>
</dbReference>
<keyword evidence="2 5" id="KW-0863">Zinc-finger</keyword>
<dbReference type="EMBL" id="LNIX01000037">
    <property type="protein sequence ID" value="OXA39762.1"/>
    <property type="molecule type" value="Genomic_DNA"/>
</dbReference>
<dbReference type="InterPro" id="IPR038441">
    <property type="entry name" value="THAP_Znf_sf"/>
</dbReference>
<keyword evidence="4 5" id="KW-0238">DNA-binding</keyword>
<gene>
    <name evidence="8" type="ORF">Fcan01_25416</name>
</gene>
<evidence type="ECO:0000256" key="5">
    <source>
        <dbReference type="PROSITE-ProRule" id="PRU00309"/>
    </source>
</evidence>
<keyword evidence="1" id="KW-0479">Metal-binding</keyword>
<evidence type="ECO:0000256" key="6">
    <source>
        <dbReference type="SAM" id="MobiDB-lite"/>
    </source>
</evidence>
<dbReference type="PANTHER" id="PTHR46600">
    <property type="entry name" value="THAP DOMAIN-CONTAINING"/>
    <property type="match status" value="1"/>
</dbReference>
<dbReference type="SMART" id="SM00980">
    <property type="entry name" value="THAP"/>
    <property type="match status" value="1"/>
</dbReference>
<comment type="caution">
    <text evidence="8">The sequence shown here is derived from an EMBL/GenBank/DDBJ whole genome shotgun (WGS) entry which is preliminary data.</text>
</comment>